<evidence type="ECO:0000256" key="1">
    <source>
        <dbReference type="ARBA" id="ARBA00002397"/>
    </source>
</evidence>
<evidence type="ECO:0000256" key="3">
    <source>
        <dbReference type="ARBA" id="ARBA00022795"/>
    </source>
</evidence>
<accession>A0A240UTQ1</accession>
<dbReference type="AlphaFoldDB" id="A0A240UTQ1"/>
<comment type="similarity">
    <text evidence="2">Belongs to the FlgN family.</text>
</comment>
<dbReference type="InterPro" id="IPR036679">
    <property type="entry name" value="FlgN-like_sf"/>
</dbReference>
<comment type="function">
    <text evidence="1">Required for the efficient initiation of filament assembly.</text>
</comment>
<reference evidence="4 5" key="1">
    <citation type="submission" date="2017-05" db="EMBL/GenBank/DDBJ databases">
        <authorList>
            <person name="Song R."/>
            <person name="Chenine A.L."/>
            <person name="Ruprecht R.M."/>
        </authorList>
    </citation>
    <scope>NUCLEOTIDE SEQUENCE [LARGE SCALE GENOMIC DNA]</scope>
    <source>
        <strain evidence="4">SW32</strain>
    </source>
</reference>
<evidence type="ECO:0000256" key="2">
    <source>
        <dbReference type="ARBA" id="ARBA00007703"/>
    </source>
</evidence>
<name>A0A240UTQ1_9GAMM</name>
<gene>
    <name evidence="4" type="ORF">B9H00_16275</name>
</gene>
<proteinExistence type="inferred from homology"/>
<evidence type="ECO:0000313" key="4">
    <source>
        <dbReference type="EMBL" id="ART64422.1"/>
    </source>
</evidence>
<keyword evidence="3" id="KW-1005">Bacterial flagellum biogenesis</keyword>
<evidence type="ECO:0000313" key="5">
    <source>
        <dbReference type="Proteomes" id="UP000194457"/>
    </source>
</evidence>
<evidence type="ECO:0008006" key="6">
    <source>
        <dbReference type="Google" id="ProtNLM"/>
    </source>
</evidence>
<keyword evidence="5" id="KW-1185">Reference proteome</keyword>
<dbReference type="GO" id="GO:0044780">
    <property type="term" value="P:bacterial-type flagellum assembly"/>
    <property type="evidence" value="ECO:0007669"/>
    <property type="project" value="InterPro"/>
</dbReference>
<dbReference type="InterPro" id="IPR007809">
    <property type="entry name" value="FlgN-like"/>
</dbReference>
<dbReference type="KEGG" id="kma:B9H00_16275"/>
<dbReference type="Proteomes" id="UP000194457">
    <property type="component" value="Chromosome"/>
</dbReference>
<dbReference type="SUPFAM" id="SSF140566">
    <property type="entry name" value="FlgN-like"/>
    <property type="match status" value="1"/>
</dbReference>
<dbReference type="EMBL" id="CP021358">
    <property type="protein sequence ID" value="ART64422.1"/>
    <property type="molecule type" value="Genomic_DNA"/>
</dbReference>
<dbReference type="Gene3D" id="1.20.58.300">
    <property type="entry name" value="FlgN-like"/>
    <property type="match status" value="1"/>
</dbReference>
<dbReference type="Pfam" id="PF05130">
    <property type="entry name" value="FlgN"/>
    <property type="match status" value="1"/>
</dbReference>
<organism evidence="4 5">
    <name type="scientific">Kushneria marisflavi</name>
    <dbReference type="NCBI Taxonomy" id="157779"/>
    <lineage>
        <taxon>Bacteria</taxon>
        <taxon>Pseudomonadati</taxon>
        <taxon>Pseudomonadota</taxon>
        <taxon>Gammaproteobacteria</taxon>
        <taxon>Oceanospirillales</taxon>
        <taxon>Halomonadaceae</taxon>
        <taxon>Kushneria</taxon>
    </lineage>
</organism>
<protein>
    <recommendedName>
        <fullName evidence="6">Flagellar biosynthesis protein FlgN</fullName>
    </recommendedName>
</protein>
<sequence length="158" mass="17891">MPLENTWMNDYANILNQIDEALGRFIDLLDREAEILDHHPVDIEALLQTCEHKGTSMVRLDQLERARSALLESRGLGADRATSDRAAIKLELNETWQRIIERTEAAAQRNRLNGFVIGRRLDFHSRALNFLQTAAGMTMYGPTGRQHNIGRSSTHLVG</sequence>